<keyword evidence="1" id="KW-0175">Coiled coil</keyword>
<dbReference type="Proteomes" id="UP000799291">
    <property type="component" value="Unassembled WGS sequence"/>
</dbReference>
<feature type="compositionally biased region" description="Basic and acidic residues" evidence="2">
    <location>
        <begin position="727"/>
        <end position="754"/>
    </location>
</feature>
<feature type="region of interest" description="Disordered" evidence="2">
    <location>
        <begin position="526"/>
        <end position="551"/>
    </location>
</feature>
<feature type="region of interest" description="Disordered" evidence="2">
    <location>
        <begin position="1"/>
        <end position="146"/>
    </location>
</feature>
<dbReference type="AlphaFoldDB" id="A0A6G1IYL6"/>
<feature type="compositionally biased region" description="Acidic residues" evidence="2">
    <location>
        <begin position="71"/>
        <end position="81"/>
    </location>
</feature>
<feature type="compositionally biased region" description="Polar residues" evidence="2">
    <location>
        <begin position="60"/>
        <end position="70"/>
    </location>
</feature>
<organism evidence="3 4">
    <name type="scientific">Lentithecium fluviatile CBS 122367</name>
    <dbReference type="NCBI Taxonomy" id="1168545"/>
    <lineage>
        <taxon>Eukaryota</taxon>
        <taxon>Fungi</taxon>
        <taxon>Dikarya</taxon>
        <taxon>Ascomycota</taxon>
        <taxon>Pezizomycotina</taxon>
        <taxon>Dothideomycetes</taxon>
        <taxon>Pleosporomycetidae</taxon>
        <taxon>Pleosporales</taxon>
        <taxon>Massarineae</taxon>
        <taxon>Lentitheciaceae</taxon>
        <taxon>Lentithecium</taxon>
    </lineage>
</organism>
<name>A0A6G1IYL6_9PLEO</name>
<keyword evidence="4" id="KW-1185">Reference proteome</keyword>
<feature type="region of interest" description="Disordered" evidence="2">
    <location>
        <begin position="173"/>
        <end position="206"/>
    </location>
</feature>
<feature type="region of interest" description="Disordered" evidence="2">
    <location>
        <begin position="727"/>
        <end position="763"/>
    </location>
</feature>
<evidence type="ECO:0000256" key="1">
    <source>
        <dbReference type="SAM" id="Coils"/>
    </source>
</evidence>
<feature type="coiled-coil region" evidence="1">
    <location>
        <begin position="413"/>
        <end position="475"/>
    </location>
</feature>
<sequence length="763" mass="85490">MAFQLPATYAPPPRTSSNPTFVVDLPSRETASASKPSKAATIRYTSNGHPVKIKLPLSPSPSTTQWSLDTPEQDEDDDDDLSFVGSESEHSSDDEECEELSDEDREELSDDGDRIRDDNGEELSDEGGEESSNDDGEEFDDEIPEEEVASLLLEAKDLSAPIPIPHIAATALPGTVAAGRDDKDGKESTQANATEEGETAGKIDDPPAVSVLTASKKPPPFIFRDASPIATTSASLPIPGRGSTLNFTTAWNNNLELNLPESRPMSLSNDLLFNEVFKIQEIDGKSHPCRGLDAQGAQCMSSVPRCHSLSIKLVEDSLEIVDAMKDKEIESLAMYNMCDAHTKQSGKLAKEWIRLAKLTEAARKYWQNQQRSLSVESEALRKTYAEFAAAEVRRILAQDEIAVRAEKEKTELYNESQMTINRLRTKIDNIEREVFSAEVLNEPSKKSLTEYLDEISALEKQINNLTTENSSLKEARELSEGALAKERKRDQRDLLNAKDLYKVSQKTVEALRKEISALTSKVGELTTESSSLKEGQEATEDTLAKERKRGQKDLQDAKGLYEGSQKTVEALRKEVDALNLCIGELRTKESSLKNSLESMQDALTKEKMRSRELEIRLEERVALGIKTQDSPETKLEKYLREELDKSQRHVLQQQKDFEMLRDDHVRLQITHATLESQVKQIEAVKEELSRASKREFQELAERNLDLSNQLLHTRAQFEQLKAALAAMEKENEGEASKSKFSLRDIYRRPKHEPSRLLTQPADQ</sequence>
<feature type="compositionally biased region" description="Acidic residues" evidence="2">
    <location>
        <begin position="92"/>
        <end position="110"/>
    </location>
</feature>
<evidence type="ECO:0000313" key="4">
    <source>
        <dbReference type="Proteomes" id="UP000799291"/>
    </source>
</evidence>
<gene>
    <name evidence="3" type="ORF">K458DRAFT_418966</name>
</gene>
<protein>
    <submittedName>
        <fullName evidence="3">Uncharacterized protein</fullName>
    </submittedName>
</protein>
<evidence type="ECO:0000256" key="2">
    <source>
        <dbReference type="SAM" id="MobiDB-lite"/>
    </source>
</evidence>
<accession>A0A6G1IYL6</accession>
<reference evidence="3" key="1">
    <citation type="journal article" date="2020" name="Stud. Mycol.">
        <title>101 Dothideomycetes genomes: a test case for predicting lifestyles and emergence of pathogens.</title>
        <authorList>
            <person name="Haridas S."/>
            <person name="Albert R."/>
            <person name="Binder M."/>
            <person name="Bloem J."/>
            <person name="Labutti K."/>
            <person name="Salamov A."/>
            <person name="Andreopoulos B."/>
            <person name="Baker S."/>
            <person name="Barry K."/>
            <person name="Bills G."/>
            <person name="Bluhm B."/>
            <person name="Cannon C."/>
            <person name="Castanera R."/>
            <person name="Culley D."/>
            <person name="Daum C."/>
            <person name="Ezra D."/>
            <person name="Gonzalez J."/>
            <person name="Henrissat B."/>
            <person name="Kuo A."/>
            <person name="Liang C."/>
            <person name="Lipzen A."/>
            <person name="Lutzoni F."/>
            <person name="Magnuson J."/>
            <person name="Mondo S."/>
            <person name="Nolan M."/>
            <person name="Ohm R."/>
            <person name="Pangilinan J."/>
            <person name="Park H.-J."/>
            <person name="Ramirez L."/>
            <person name="Alfaro M."/>
            <person name="Sun H."/>
            <person name="Tritt A."/>
            <person name="Yoshinaga Y."/>
            <person name="Zwiers L.-H."/>
            <person name="Turgeon B."/>
            <person name="Goodwin S."/>
            <person name="Spatafora J."/>
            <person name="Crous P."/>
            <person name="Grigoriev I."/>
        </authorList>
    </citation>
    <scope>NUCLEOTIDE SEQUENCE</scope>
    <source>
        <strain evidence="3">CBS 122367</strain>
    </source>
</reference>
<feature type="compositionally biased region" description="Low complexity" evidence="2">
    <location>
        <begin position="31"/>
        <end position="40"/>
    </location>
</feature>
<evidence type="ECO:0000313" key="3">
    <source>
        <dbReference type="EMBL" id="KAF2683342.1"/>
    </source>
</evidence>
<proteinExistence type="predicted"/>
<feature type="coiled-coil region" evidence="1">
    <location>
        <begin position="554"/>
        <end position="616"/>
    </location>
</feature>
<dbReference type="EMBL" id="MU005584">
    <property type="protein sequence ID" value="KAF2683342.1"/>
    <property type="molecule type" value="Genomic_DNA"/>
</dbReference>
<dbReference type="OrthoDB" id="3794928at2759"/>
<feature type="compositionally biased region" description="Acidic residues" evidence="2">
    <location>
        <begin position="119"/>
        <end position="146"/>
    </location>
</feature>